<accession>A0A0C2RWU7</accession>
<dbReference type="Proteomes" id="UP000054549">
    <property type="component" value="Unassembled WGS sequence"/>
</dbReference>
<keyword evidence="2" id="KW-1185">Reference proteome</keyword>
<dbReference type="OrthoDB" id="3263571at2759"/>
<name>A0A0C2RWU7_AMAMK</name>
<dbReference type="AlphaFoldDB" id="A0A0C2RWU7"/>
<dbReference type="InParanoid" id="A0A0C2RWU7"/>
<feature type="non-terminal residue" evidence="1">
    <location>
        <position position="1"/>
    </location>
</feature>
<evidence type="ECO:0000313" key="1">
    <source>
        <dbReference type="EMBL" id="KIL54790.1"/>
    </source>
</evidence>
<organism evidence="1 2">
    <name type="scientific">Amanita muscaria (strain Koide BX008)</name>
    <dbReference type="NCBI Taxonomy" id="946122"/>
    <lineage>
        <taxon>Eukaryota</taxon>
        <taxon>Fungi</taxon>
        <taxon>Dikarya</taxon>
        <taxon>Basidiomycota</taxon>
        <taxon>Agaricomycotina</taxon>
        <taxon>Agaricomycetes</taxon>
        <taxon>Agaricomycetidae</taxon>
        <taxon>Agaricales</taxon>
        <taxon>Pluteineae</taxon>
        <taxon>Amanitaceae</taxon>
        <taxon>Amanita</taxon>
    </lineage>
</organism>
<evidence type="ECO:0000313" key="2">
    <source>
        <dbReference type="Proteomes" id="UP000054549"/>
    </source>
</evidence>
<gene>
    <name evidence="1" type="ORF">M378DRAFT_37778</name>
</gene>
<feature type="non-terminal residue" evidence="1">
    <location>
        <position position="99"/>
    </location>
</feature>
<reference evidence="1 2" key="1">
    <citation type="submission" date="2014-04" db="EMBL/GenBank/DDBJ databases">
        <title>Evolutionary Origins and Diversification of the Mycorrhizal Mutualists.</title>
        <authorList>
            <consortium name="DOE Joint Genome Institute"/>
            <consortium name="Mycorrhizal Genomics Consortium"/>
            <person name="Kohler A."/>
            <person name="Kuo A."/>
            <person name="Nagy L.G."/>
            <person name="Floudas D."/>
            <person name="Copeland A."/>
            <person name="Barry K.W."/>
            <person name="Cichocki N."/>
            <person name="Veneault-Fourrey C."/>
            <person name="LaButti K."/>
            <person name="Lindquist E.A."/>
            <person name="Lipzen A."/>
            <person name="Lundell T."/>
            <person name="Morin E."/>
            <person name="Murat C."/>
            <person name="Riley R."/>
            <person name="Ohm R."/>
            <person name="Sun H."/>
            <person name="Tunlid A."/>
            <person name="Henrissat B."/>
            <person name="Grigoriev I.V."/>
            <person name="Hibbett D.S."/>
            <person name="Martin F."/>
        </authorList>
    </citation>
    <scope>NUCLEOTIDE SEQUENCE [LARGE SCALE GENOMIC DNA]</scope>
    <source>
        <strain evidence="1 2">Koide BX008</strain>
    </source>
</reference>
<sequence length="99" mass="11656">KLFRKVVAEPDNFDGNKRKFHNWWKDMQLWLMGYEDLGDTPKIIAVLTRLTAGDATKWARTKKTALIDGTAITWKMFTEELVERFDDPSRTMRAQNEIH</sequence>
<proteinExistence type="predicted"/>
<protein>
    <recommendedName>
        <fullName evidence="3">Retrotransposon gag domain-containing protein</fullName>
    </recommendedName>
</protein>
<dbReference type="HOGENOM" id="CLU_161746_0_0_1"/>
<dbReference type="EMBL" id="KN818632">
    <property type="protein sequence ID" value="KIL54790.1"/>
    <property type="molecule type" value="Genomic_DNA"/>
</dbReference>
<evidence type="ECO:0008006" key="3">
    <source>
        <dbReference type="Google" id="ProtNLM"/>
    </source>
</evidence>